<dbReference type="InParanoid" id="A0A165UZP8"/>
<feature type="compositionally biased region" description="Low complexity" evidence="1">
    <location>
        <begin position="29"/>
        <end position="42"/>
    </location>
</feature>
<feature type="compositionally biased region" description="Basic and acidic residues" evidence="1">
    <location>
        <begin position="269"/>
        <end position="288"/>
    </location>
</feature>
<feature type="region of interest" description="Disordered" evidence="1">
    <location>
        <begin position="345"/>
        <end position="376"/>
    </location>
</feature>
<feature type="compositionally biased region" description="Basic and acidic residues" evidence="1">
    <location>
        <begin position="540"/>
        <end position="551"/>
    </location>
</feature>
<evidence type="ECO:0000313" key="2">
    <source>
        <dbReference type="EMBL" id="KZT28938.1"/>
    </source>
</evidence>
<proteinExistence type="predicted"/>
<evidence type="ECO:0000256" key="1">
    <source>
        <dbReference type="SAM" id="MobiDB-lite"/>
    </source>
</evidence>
<accession>A0A165UZP8</accession>
<organism evidence="2 3">
    <name type="scientific">Neolentinus lepideus HHB14362 ss-1</name>
    <dbReference type="NCBI Taxonomy" id="1314782"/>
    <lineage>
        <taxon>Eukaryota</taxon>
        <taxon>Fungi</taxon>
        <taxon>Dikarya</taxon>
        <taxon>Basidiomycota</taxon>
        <taxon>Agaricomycotina</taxon>
        <taxon>Agaricomycetes</taxon>
        <taxon>Gloeophyllales</taxon>
        <taxon>Gloeophyllaceae</taxon>
        <taxon>Neolentinus</taxon>
    </lineage>
</organism>
<feature type="compositionally biased region" description="Basic and acidic residues" evidence="1">
    <location>
        <begin position="558"/>
        <end position="572"/>
    </location>
</feature>
<reference evidence="2 3" key="1">
    <citation type="journal article" date="2016" name="Mol. Biol. Evol.">
        <title>Comparative Genomics of Early-Diverging Mushroom-Forming Fungi Provides Insights into the Origins of Lignocellulose Decay Capabilities.</title>
        <authorList>
            <person name="Nagy L.G."/>
            <person name="Riley R."/>
            <person name="Tritt A."/>
            <person name="Adam C."/>
            <person name="Daum C."/>
            <person name="Floudas D."/>
            <person name="Sun H."/>
            <person name="Yadav J.S."/>
            <person name="Pangilinan J."/>
            <person name="Larsson K.H."/>
            <person name="Matsuura K."/>
            <person name="Barry K."/>
            <person name="Labutti K."/>
            <person name="Kuo R."/>
            <person name="Ohm R.A."/>
            <person name="Bhattacharya S.S."/>
            <person name="Shirouzu T."/>
            <person name="Yoshinaga Y."/>
            <person name="Martin F.M."/>
            <person name="Grigoriev I.V."/>
            <person name="Hibbett D.S."/>
        </authorList>
    </citation>
    <scope>NUCLEOTIDE SEQUENCE [LARGE SCALE GENOMIC DNA]</scope>
    <source>
        <strain evidence="2 3">HHB14362 ss-1</strain>
    </source>
</reference>
<dbReference type="EMBL" id="KV425555">
    <property type="protein sequence ID" value="KZT28938.1"/>
    <property type="molecule type" value="Genomic_DNA"/>
</dbReference>
<feature type="compositionally biased region" description="Acidic residues" evidence="1">
    <location>
        <begin position="419"/>
        <end position="432"/>
    </location>
</feature>
<feature type="compositionally biased region" description="Acidic residues" evidence="1">
    <location>
        <begin position="573"/>
        <end position="591"/>
    </location>
</feature>
<dbReference type="AlphaFoldDB" id="A0A165UZP8"/>
<feature type="region of interest" description="Disordered" evidence="1">
    <location>
        <begin position="399"/>
        <end position="619"/>
    </location>
</feature>
<dbReference type="OrthoDB" id="5599613at2759"/>
<feature type="region of interest" description="Disordered" evidence="1">
    <location>
        <begin position="1"/>
        <end position="332"/>
    </location>
</feature>
<name>A0A165UZP8_9AGAM</name>
<feature type="compositionally biased region" description="Low complexity" evidence="1">
    <location>
        <begin position="118"/>
        <end position="137"/>
    </location>
</feature>
<dbReference type="STRING" id="1314782.A0A165UZP8"/>
<keyword evidence="3" id="KW-1185">Reference proteome</keyword>
<sequence>MSKRTQSHKPGHKVVKPNGKVTDFFHIIPSSSPSSQPSSSQSKVMLKQPPRASQGGLKVKKDNIPPPQDQEVISISSGSHISISSNSVVCTSPGRATRSRTRAVMGKVEIVSPRKNRSGTVISVSSSSEAPAKQSRSTKSNVLATKSSSLKPLSQGSIKRKKKFESDSESDSEPVESVVQVSRTSALSTSKSDIVSAPTCPPQVKFDGPLVPMENLTWTLEQRSSDRPSPKKKAKLEASTAPAVQTATEEEERVPSSQSDEQELISPRVEAKDPRETKENIEQWRRETSLVASQPDDHDLGWLDMQPTGMDIDPATESTQKDIHEASTTVRSETEVSFLLQACTPSTPISTLPPTPAKPDIFRPFTPPPMNELPRLPATPVVKVTGLSRAKEIIARIQAQASALSDSGEEEKKVPVDVDLPDLSDSSSEDEELKFFPKALGRRPLTTPKSSRKATLGLSSPLTPLTPPLTSLSSDALTPIASSSRSTSHVLRSRSPSEGRRATRASTRLSNPVPVVRLTSRDQPQPKPKKKKGSNPLDSMLKEKTLADKRGRGMSAMRDAEAAGKDRMKREMECEDDEDEEGDEENDDVDMEAMVKRGRRIGQTSSPRPDEESDDDILDDRDRLRLLGEKRGQAVGAILEKDKAQKKNKERESDVPGVDVFETGVLKDVRNEQAQLPRLVLEGGEKHAVLRMMQGAAERNDFDSAKMLVGTCVCVGLNASQLSRLLPWLSELACSPGFGSLSETCFQTLVNMAPRLSQETTISVVPMMHASMVRWGGKSSFMQIVGCDAAAITHKVAISARADALYRMVHIMSLLASSSAVPVQEIPSLILTLVLIGLDFSSAPELQRRVIIAIDSAGRLWEAHASAPSEQVLCDKLVALANGLTPINKAHLFSLLACGAPIIGRVARFVAHTILISSHNAAVATFARQKEEKGEHDSLPSVRPLPVPSTFTPLPSLKTLIILLSPSVGSGALFDMSNPNIDYDELGHFVEIMSVALTDVDAYVAEERNSSARCEDWVASPSSSPRKEGAEKPPTLLETVKDLIYSVHGKIVDTRAAHLDRSRTKAALQRLSMRVHFQRLAALKAGPARYGVGGGPAKARTLRELWKLGASVS</sequence>
<protein>
    <submittedName>
        <fullName evidence="2">Uncharacterized protein</fullName>
    </submittedName>
</protein>
<gene>
    <name evidence="2" type="ORF">NEOLEDRAFT_1175282</name>
</gene>
<feature type="compositionally biased region" description="Basic residues" evidence="1">
    <location>
        <begin position="1"/>
        <end position="15"/>
    </location>
</feature>
<feature type="region of interest" description="Disordered" evidence="1">
    <location>
        <begin position="1014"/>
        <end position="1033"/>
    </location>
</feature>
<evidence type="ECO:0000313" key="3">
    <source>
        <dbReference type="Proteomes" id="UP000076761"/>
    </source>
</evidence>
<feature type="compositionally biased region" description="Low complexity" evidence="1">
    <location>
        <begin position="455"/>
        <end position="494"/>
    </location>
</feature>
<feature type="compositionally biased region" description="Polar residues" evidence="1">
    <location>
        <begin position="183"/>
        <end position="193"/>
    </location>
</feature>
<feature type="compositionally biased region" description="Low complexity" evidence="1">
    <location>
        <begin position="73"/>
        <end position="87"/>
    </location>
</feature>
<dbReference type="Proteomes" id="UP000076761">
    <property type="component" value="Unassembled WGS sequence"/>
</dbReference>
<feature type="compositionally biased region" description="Polar residues" evidence="1">
    <location>
        <begin position="138"/>
        <end position="157"/>
    </location>
</feature>